<dbReference type="RefSeq" id="WP_349296962.1">
    <property type="nucleotide sequence ID" value="NZ_JBEDNQ010000002.1"/>
</dbReference>
<evidence type="ECO:0000256" key="4">
    <source>
        <dbReference type="ARBA" id="ARBA00023163"/>
    </source>
</evidence>
<dbReference type="PRINTS" id="PR00400">
    <property type="entry name" value="TETREPRESSOR"/>
</dbReference>
<proteinExistence type="predicted"/>
<dbReference type="InterPro" id="IPR001647">
    <property type="entry name" value="HTH_TetR"/>
</dbReference>
<dbReference type="PANTHER" id="PTHR30055:SF151">
    <property type="entry name" value="TRANSCRIPTIONAL REGULATORY PROTEIN"/>
    <property type="match status" value="1"/>
</dbReference>
<evidence type="ECO:0000313" key="8">
    <source>
        <dbReference type="Proteomes" id="UP001494902"/>
    </source>
</evidence>
<dbReference type="InterPro" id="IPR004111">
    <property type="entry name" value="Repressor_TetR_C"/>
</dbReference>
<comment type="caution">
    <text evidence="7">The sequence shown here is derived from an EMBL/GenBank/DDBJ whole genome shotgun (WGS) entry which is preliminary data.</text>
</comment>
<dbReference type="InterPro" id="IPR003012">
    <property type="entry name" value="Tet_transcr_reg_TetR"/>
</dbReference>
<dbReference type="PROSITE" id="PS50977">
    <property type="entry name" value="HTH_TETR_2"/>
    <property type="match status" value="1"/>
</dbReference>
<dbReference type="InterPro" id="IPR050109">
    <property type="entry name" value="HTH-type_TetR-like_transc_reg"/>
</dbReference>
<evidence type="ECO:0000259" key="6">
    <source>
        <dbReference type="PROSITE" id="PS50977"/>
    </source>
</evidence>
<protein>
    <submittedName>
        <fullName evidence="7">TetR family transcriptional regulator</fullName>
    </submittedName>
</protein>
<dbReference type="SUPFAM" id="SSF48498">
    <property type="entry name" value="Tetracyclin repressor-like, C-terminal domain"/>
    <property type="match status" value="1"/>
</dbReference>
<name>A0ABV1K7P6_9PSEU</name>
<sequence length="207" mass="23434">MLNRDLIISTALEVIDRDGLDTFSMPRLATSLGVRSPSLYYYFEDKQTLLAAVARAIVSKTRYPPMEDSDDWVEWFVCISTDFRRRVLEHPNAAPVLLRYMPRDLFVEMYERTAEFLSRAGIPEDGQMVIIDCLDRLSIGAALTEATRTPEERRRIFAGIDPGAMPRLAGVVRANERDSEQLFADAVRIFLRGAAARSRNGGKDTTR</sequence>
<keyword evidence="3 5" id="KW-0238">DNA-binding</keyword>
<dbReference type="Pfam" id="PF00440">
    <property type="entry name" value="TetR_N"/>
    <property type="match status" value="1"/>
</dbReference>
<keyword evidence="4" id="KW-0804">Transcription</keyword>
<dbReference type="Gene3D" id="1.10.357.10">
    <property type="entry name" value="Tetracycline Repressor, domain 2"/>
    <property type="match status" value="1"/>
</dbReference>
<evidence type="ECO:0000256" key="3">
    <source>
        <dbReference type="ARBA" id="ARBA00023125"/>
    </source>
</evidence>
<dbReference type="InterPro" id="IPR009057">
    <property type="entry name" value="Homeodomain-like_sf"/>
</dbReference>
<dbReference type="Proteomes" id="UP001494902">
    <property type="component" value="Unassembled WGS sequence"/>
</dbReference>
<gene>
    <name evidence="7" type="ORF">WIS52_05250</name>
</gene>
<evidence type="ECO:0000256" key="5">
    <source>
        <dbReference type="PROSITE-ProRule" id="PRU00335"/>
    </source>
</evidence>
<keyword evidence="1" id="KW-0678">Repressor</keyword>
<keyword evidence="8" id="KW-1185">Reference proteome</keyword>
<reference evidence="7 8" key="1">
    <citation type="submission" date="2024-03" db="EMBL/GenBank/DDBJ databases">
        <title>Draft genome sequence of Pseudonocardia nematodicida JCM 31783.</title>
        <authorList>
            <person name="Butdee W."/>
            <person name="Duangmal K."/>
        </authorList>
    </citation>
    <scope>NUCLEOTIDE SEQUENCE [LARGE SCALE GENOMIC DNA]</scope>
    <source>
        <strain evidence="7 8">JCM 31783</strain>
    </source>
</reference>
<feature type="DNA-binding region" description="H-T-H motif" evidence="5">
    <location>
        <begin position="24"/>
        <end position="43"/>
    </location>
</feature>
<dbReference type="InterPro" id="IPR036271">
    <property type="entry name" value="Tet_transcr_reg_TetR-rel_C_sf"/>
</dbReference>
<organism evidence="7 8">
    <name type="scientific">Pseudonocardia nematodicida</name>
    <dbReference type="NCBI Taxonomy" id="1206997"/>
    <lineage>
        <taxon>Bacteria</taxon>
        <taxon>Bacillati</taxon>
        <taxon>Actinomycetota</taxon>
        <taxon>Actinomycetes</taxon>
        <taxon>Pseudonocardiales</taxon>
        <taxon>Pseudonocardiaceae</taxon>
        <taxon>Pseudonocardia</taxon>
    </lineage>
</organism>
<keyword evidence="2" id="KW-0805">Transcription regulation</keyword>
<dbReference type="SUPFAM" id="SSF46689">
    <property type="entry name" value="Homeodomain-like"/>
    <property type="match status" value="1"/>
</dbReference>
<dbReference type="PRINTS" id="PR00455">
    <property type="entry name" value="HTHTETR"/>
</dbReference>
<evidence type="ECO:0000313" key="7">
    <source>
        <dbReference type="EMBL" id="MEQ3549868.1"/>
    </source>
</evidence>
<dbReference type="EMBL" id="JBEDNQ010000002">
    <property type="protein sequence ID" value="MEQ3549868.1"/>
    <property type="molecule type" value="Genomic_DNA"/>
</dbReference>
<evidence type="ECO:0000256" key="1">
    <source>
        <dbReference type="ARBA" id="ARBA00022491"/>
    </source>
</evidence>
<dbReference type="PANTHER" id="PTHR30055">
    <property type="entry name" value="HTH-TYPE TRANSCRIPTIONAL REGULATOR RUTR"/>
    <property type="match status" value="1"/>
</dbReference>
<feature type="domain" description="HTH tetR-type" evidence="6">
    <location>
        <begin position="1"/>
        <end position="61"/>
    </location>
</feature>
<evidence type="ECO:0000256" key="2">
    <source>
        <dbReference type="ARBA" id="ARBA00023015"/>
    </source>
</evidence>
<accession>A0ABV1K7P6</accession>
<dbReference type="Pfam" id="PF02909">
    <property type="entry name" value="TetR_C_1"/>
    <property type="match status" value="1"/>
</dbReference>